<comment type="caution">
    <text evidence="2">The sequence shown here is derived from an EMBL/GenBank/DDBJ whole genome shotgun (WGS) entry which is preliminary data.</text>
</comment>
<protein>
    <submittedName>
        <fullName evidence="2">Uncharacterized protein</fullName>
    </submittedName>
</protein>
<sequence>MSPLTPISVAALFAVCLLASAAGTQTGLPSASNDVFSDYVQLNGEKIEVADPLGDPNESNSVQQDSTAEWQTEMVAGLLNQRKAEKDFIAKLEIGGKTLNAMVNNITTAFNSLEAARQAKGAQLIKAHFKNELALLQKSQAKVLADLSALLGAQSSDSAELKSLKSKVQSLIQGNFKQQVIDENALFAKQINQIKEEHAKQITHVKSLFSLINNWKDTFHAGLAKSEKDLEQIMESWDLL</sequence>
<name>A0AAV7XZ92_9NEOP</name>
<dbReference type="EMBL" id="JAPTSV010000001">
    <property type="protein sequence ID" value="KAJ1532061.1"/>
    <property type="molecule type" value="Genomic_DNA"/>
</dbReference>
<accession>A0AAV7XZ92</accession>
<gene>
    <name evidence="2" type="ORF">ONE63_000692</name>
</gene>
<reference evidence="2" key="1">
    <citation type="submission" date="2022-12" db="EMBL/GenBank/DDBJ databases">
        <title>Chromosome-level genome assembly of the bean flower thrips Megalurothrips usitatus.</title>
        <authorList>
            <person name="Ma L."/>
            <person name="Liu Q."/>
            <person name="Li H."/>
            <person name="Cai W."/>
        </authorList>
    </citation>
    <scope>NUCLEOTIDE SEQUENCE</scope>
    <source>
        <strain evidence="2">Cailab_2022a</strain>
    </source>
</reference>
<feature type="signal peptide" evidence="1">
    <location>
        <begin position="1"/>
        <end position="23"/>
    </location>
</feature>
<dbReference type="Proteomes" id="UP001075354">
    <property type="component" value="Chromosome 1"/>
</dbReference>
<evidence type="ECO:0000313" key="3">
    <source>
        <dbReference type="Proteomes" id="UP001075354"/>
    </source>
</evidence>
<dbReference type="AlphaFoldDB" id="A0AAV7XZ92"/>
<evidence type="ECO:0000313" key="2">
    <source>
        <dbReference type="EMBL" id="KAJ1532061.1"/>
    </source>
</evidence>
<proteinExistence type="predicted"/>
<evidence type="ECO:0000256" key="1">
    <source>
        <dbReference type="SAM" id="SignalP"/>
    </source>
</evidence>
<keyword evidence="3" id="KW-1185">Reference proteome</keyword>
<keyword evidence="1" id="KW-0732">Signal</keyword>
<organism evidence="2 3">
    <name type="scientific">Megalurothrips usitatus</name>
    <name type="common">bean blossom thrips</name>
    <dbReference type="NCBI Taxonomy" id="439358"/>
    <lineage>
        <taxon>Eukaryota</taxon>
        <taxon>Metazoa</taxon>
        <taxon>Ecdysozoa</taxon>
        <taxon>Arthropoda</taxon>
        <taxon>Hexapoda</taxon>
        <taxon>Insecta</taxon>
        <taxon>Pterygota</taxon>
        <taxon>Neoptera</taxon>
        <taxon>Paraneoptera</taxon>
        <taxon>Thysanoptera</taxon>
        <taxon>Terebrantia</taxon>
        <taxon>Thripoidea</taxon>
        <taxon>Thripidae</taxon>
        <taxon>Megalurothrips</taxon>
    </lineage>
</organism>
<feature type="chain" id="PRO_5044000978" evidence="1">
    <location>
        <begin position="24"/>
        <end position="240"/>
    </location>
</feature>